<reference evidence="1 2" key="1">
    <citation type="submission" date="2015-03" db="EMBL/GenBank/DDBJ databases">
        <title>Genome sequencing of Methylobacterium tarhaniae DSM 25844.</title>
        <authorList>
            <person name="Chaudhry V."/>
            <person name="Patil P.B."/>
        </authorList>
    </citation>
    <scope>NUCLEOTIDE SEQUENCE [LARGE SCALE GENOMIC DNA]</scope>
    <source>
        <strain evidence="1 2">DSM 25844</strain>
    </source>
</reference>
<protein>
    <recommendedName>
        <fullName evidence="3">Aspartate/glutamate racemase family protein</fullName>
    </recommendedName>
</protein>
<dbReference type="AlphaFoldDB" id="A0A0J6TBG0"/>
<dbReference type="PATRIC" id="fig|1187852.3.peg.1142"/>
<evidence type="ECO:0000313" key="1">
    <source>
        <dbReference type="EMBL" id="KMO44625.1"/>
    </source>
</evidence>
<dbReference type="OrthoDB" id="5465390at2"/>
<dbReference type="NCBIfam" id="NF005679">
    <property type="entry name" value="PRK07475.1"/>
    <property type="match status" value="1"/>
</dbReference>
<organism evidence="1 2">
    <name type="scientific">Methylobacterium tarhaniae</name>
    <dbReference type="NCBI Taxonomy" id="1187852"/>
    <lineage>
        <taxon>Bacteria</taxon>
        <taxon>Pseudomonadati</taxon>
        <taxon>Pseudomonadota</taxon>
        <taxon>Alphaproteobacteria</taxon>
        <taxon>Hyphomicrobiales</taxon>
        <taxon>Methylobacteriaceae</taxon>
        <taxon>Methylobacterium</taxon>
    </lineage>
</organism>
<comment type="caution">
    <text evidence="1">The sequence shown here is derived from an EMBL/GenBank/DDBJ whole genome shotgun (WGS) entry which is preliminary data.</text>
</comment>
<evidence type="ECO:0000313" key="2">
    <source>
        <dbReference type="Proteomes" id="UP000036449"/>
    </source>
</evidence>
<proteinExistence type="predicted"/>
<dbReference type="EMBL" id="LABZ01000013">
    <property type="protein sequence ID" value="KMO44625.1"/>
    <property type="molecule type" value="Genomic_DNA"/>
</dbReference>
<name>A0A0J6TBG0_9HYPH</name>
<dbReference type="Pfam" id="PF01177">
    <property type="entry name" value="Asp_Glu_race"/>
    <property type="match status" value="1"/>
</dbReference>
<evidence type="ECO:0008006" key="3">
    <source>
        <dbReference type="Google" id="ProtNLM"/>
    </source>
</evidence>
<dbReference type="Proteomes" id="UP000036449">
    <property type="component" value="Unassembled WGS sequence"/>
</dbReference>
<sequence length="244" mass="26817">MTAYSITRRSQSWYGESVGILILDAAYPCVPGNVGNATTYTYPVRYQEVRGASIDRLLNQRDPSLRDAFIEAAVSLRDRGVKAITGACGFMAYFQEDVAAAVDIPVLLSSLMQVPFMHAITGRPIGIITANSDVLTPRHLKASRIPENLPIHLAGMQGMTEFRQAILEEKGTLDSAKIEAEVVEVAKRLISDHPEIGSILLECSDLPPYAHSVQAATDLPVFDFITLIDHVQSAVRRRPYQGFM</sequence>
<dbReference type="GO" id="GO:0047661">
    <property type="term" value="F:amino-acid racemase activity"/>
    <property type="evidence" value="ECO:0007669"/>
    <property type="project" value="InterPro"/>
</dbReference>
<dbReference type="RefSeq" id="WP_048449251.1">
    <property type="nucleotide sequence ID" value="NZ_LABZ01000013.1"/>
</dbReference>
<dbReference type="InterPro" id="IPR001920">
    <property type="entry name" value="Asp/Glu_race"/>
</dbReference>
<accession>A0A0J6TBG0</accession>
<dbReference type="Gene3D" id="3.40.50.1860">
    <property type="match status" value="2"/>
</dbReference>
<gene>
    <name evidence="1" type="ORF">VQ03_02400</name>
</gene>
<keyword evidence="2" id="KW-1185">Reference proteome</keyword>
<dbReference type="InterPro" id="IPR015942">
    <property type="entry name" value="Asp/Glu/hydantoin_racemase"/>
</dbReference>